<dbReference type="PANTHER" id="PTHR13622">
    <property type="entry name" value="THIAMIN PYROPHOSPHOKINASE"/>
    <property type="match status" value="1"/>
</dbReference>
<dbReference type="AlphaFoldDB" id="A0A0L6VDM4"/>
<keyword evidence="3" id="KW-1185">Reference proteome</keyword>
<dbReference type="GO" id="GO:0009229">
    <property type="term" value="P:thiamine diphosphate biosynthetic process"/>
    <property type="evidence" value="ECO:0007669"/>
    <property type="project" value="InterPro"/>
</dbReference>
<accession>A0A0L6VDM4</accession>
<dbReference type="SUPFAM" id="SSF63862">
    <property type="entry name" value="Thiamin pyrophosphokinase, substrate-binding domain"/>
    <property type="match status" value="1"/>
</dbReference>
<dbReference type="Gene3D" id="2.60.120.320">
    <property type="entry name" value="Thiamin pyrophosphokinase, thiamin-binding domain"/>
    <property type="match status" value="1"/>
</dbReference>
<reference evidence="2 3" key="1">
    <citation type="submission" date="2015-08" db="EMBL/GenBank/DDBJ databases">
        <title>Next Generation Sequencing and Analysis of the Genome of Puccinia sorghi L Schw, the Causal Agent of Maize Common Rust.</title>
        <authorList>
            <person name="Rochi L."/>
            <person name="Burguener G."/>
            <person name="Darino M."/>
            <person name="Turjanski A."/>
            <person name="Kreff E."/>
            <person name="Dieguez M.J."/>
            <person name="Sacco F."/>
        </authorList>
    </citation>
    <scope>NUCLEOTIDE SEQUENCE [LARGE SCALE GENOMIC DNA]</scope>
    <source>
        <strain evidence="2 3">RO10H11247</strain>
    </source>
</reference>
<name>A0A0L6VDM4_9BASI</name>
<evidence type="ECO:0000313" key="3">
    <source>
        <dbReference type="Proteomes" id="UP000037035"/>
    </source>
</evidence>
<dbReference type="GO" id="GO:0030975">
    <property type="term" value="F:thiamine binding"/>
    <property type="evidence" value="ECO:0007669"/>
    <property type="project" value="InterPro"/>
</dbReference>
<dbReference type="EMBL" id="LAVV01006701">
    <property type="protein sequence ID" value="KNZ58682.1"/>
    <property type="molecule type" value="Genomic_DNA"/>
</dbReference>
<dbReference type="STRING" id="27349.A0A0L6VDM4"/>
<organism evidence="2 3">
    <name type="scientific">Puccinia sorghi</name>
    <dbReference type="NCBI Taxonomy" id="27349"/>
    <lineage>
        <taxon>Eukaryota</taxon>
        <taxon>Fungi</taxon>
        <taxon>Dikarya</taxon>
        <taxon>Basidiomycota</taxon>
        <taxon>Pucciniomycotina</taxon>
        <taxon>Pucciniomycetes</taxon>
        <taxon>Pucciniales</taxon>
        <taxon>Pucciniaceae</taxon>
        <taxon>Puccinia</taxon>
    </lineage>
</organism>
<protein>
    <submittedName>
        <fullName evidence="2">Thiamine pyrophosphokinase</fullName>
    </submittedName>
</protein>
<dbReference type="VEuPathDB" id="FungiDB:VP01_1878g3"/>
<evidence type="ECO:0000259" key="1">
    <source>
        <dbReference type="SMART" id="SM00983"/>
    </source>
</evidence>
<dbReference type="OrthoDB" id="25149at2759"/>
<feature type="domain" description="Thiamin pyrophosphokinase thiamin-binding" evidence="1">
    <location>
        <begin position="22"/>
        <end position="81"/>
    </location>
</feature>
<dbReference type="PANTHER" id="PTHR13622:SF8">
    <property type="entry name" value="THIAMIN PYROPHOSPHOKINASE 1"/>
    <property type="match status" value="1"/>
</dbReference>
<evidence type="ECO:0000313" key="2">
    <source>
        <dbReference type="EMBL" id="KNZ58682.1"/>
    </source>
</evidence>
<dbReference type="InterPro" id="IPR036371">
    <property type="entry name" value="TPK_B1-bd_sf"/>
</dbReference>
<dbReference type="GO" id="GO:0004788">
    <property type="term" value="F:thiamine diphosphokinase activity"/>
    <property type="evidence" value="ECO:0007669"/>
    <property type="project" value="TreeGrafter"/>
</dbReference>
<dbReference type="FunFam" id="2.60.120.320:FF:000001">
    <property type="entry name" value="Thiamine pyrophosphokinase"/>
    <property type="match status" value="1"/>
</dbReference>
<sequence>MACALQRGLNHHLHIPPTWRQGPTPLTCGILPIGVSHASLTTKGLKWNLDRTTSSITGLLSTSNHILPDAEVVQVGSDEDVIWTHEIPERVMY</sequence>
<comment type="caution">
    <text evidence="2">The sequence shown here is derived from an EMBL/GenBank/DDBJ whole genome shotgun (WGS) entry which is preliminary data.</text>
</comment>
<keyword evidence="2" id="KW-0808">Transferase</keyword>
<keyword evidence="2" id="KW-0418">Kinase</keyword>
<dbReference type="InterPro" id="IPR007373">
    <property type="entry name" value="Thiamin_PyroPKinase_B1-bd"/>
</dbReference>
<gene>
    <name evidence="2" type="ORF">VP01_1878g3</name>
</gene>
<dbReference type="Pfam" id="PF04265">
    <property type="entry name" value="TPK_B1_binding"/>
    <property type="match status" value="1"/>
</dbReference>
<dbReference type="Proteomes" id="UP000037035">
    <property type="component" value="Unassembled WGS sequence"/>
</dbReference>
<dbReference type="SMART" id="SM00983">
    <property type="entry name" value="TPK_B1_binding"/>
    <property type="match status" value="1"/>
</dbReference>
<proteinExistence type="predicted"/>
<dbReference type="GO" id="GO:0016301">
    <property type="term" value="F:kinase activity"/>
    <property type="evidence" value="ECO:0007669"/>
    <property type="project" value="UniProtKB-KW"/>
</dbReference>